<accession>A0AAD4QE97</accession>
<proteinExistence type="predicted"/>
<evidence type="ECO:0000256" key="1">
    <source>
        <dbReference type="SAM" id="MobiDB-lite"/>
    </source>
</evidence>
<protein>
    <submittedName>
        <fullName evidence="2">Uncharacterized protein</fullName>
    </submittedName>
</protein>
<dbReference type="Proteomes" id="UP001201163">
    <property type="component" value="Unassembled WGS sequence"/>
</dbReference>
<keyword evidence="3" id="KW-1185">Reference proteome</keyword>
<dbReference type="EMBL" id="JAKELL010000005">
    <property type="protein sequence ID" value="KAH8998461.1"/>
    <property type="molecule type" value="Genomic_DNA"/>
</dbReference>
<feature type="region of interest" description="Disordered" evidence="1">
    <location>
        <begin position="1"/>
        <end position="25"/>
    </location>
</feature>
<reference evidence="2" key="1">
    <citation type="submission" date="2022-01" db="EMBL/GenBank/DDBJ databases">
        <title>Comparative genomics reveals a dynamic genome evolution in the ectomycorrhizal milk-cap (Lactarius) mushrooms.</title>
        <authorList>
            <consortium name="DOE Joint Genome Institute"/>
            <person name="Lebreton A."/>
            <person name="Tang N."/>
            <person name="Kuo A."/>
            <person name="LaButti K."/>
            <person name="Drula E."/>
            <person name="Barry K."/>
            <person name="Clum A."/>
            <person name="Lipzen A."/>
            <person name="Mousain D."/>
            <person name="Ng V."/>
            <person name="Wang R."/>
            <person name="Wang X."/>
            <person name="Dai Y."/>
            <person name="Henrissat B."/>
            <person name="Grigoriev I.V."/>
            <person name="Guerin-Laguette A."/>
            <person name="Yu F."/>
            <person name="Martin F.M."/>
        </authorList>
    </citation>
    <scope>NUCLEOTIDE SEQUENCE</scope>
    <source>
        <strain evidence="2">QP</strain>
    </source>
</reference>
<gene>
    <name evidence="2" type="ORF">EDB92DRAFT_1932911</name>
</gene>
<evidence type="ECO:0000313" key="3">
    <source>
        <dbReference type="Proteomes" id="UP001201163"/>
    </source>
</evidence>
<sequence>MALEPPTYSPSAAVPPYSLSPGPSERTLAVSARSRRRIPTGVFTRSNKLITIALRDQEENATQPTYGRNSTVSGDIGLSCTQGVQSVSIKVEGRLHLADPHGTSIDTPFVNMLYPVGGINGSRVCPSIFPFEFVLPEVFVDNGIRRALPPTYNLRSDLSGIRAQCNYVMKVIVKRKGGKLALWTPQKKLTIPFTYRSRFRPPQPILASPFPHYPEEWFQVTSTMAVKPHSDIEPIDCHLFIPVVQTFALTDTIPFYLQLIAPPKSLQAFLYPTIPNHSKLKRSKSNAAEAATALPTVRVYLMRQVSVVLKGVHSMRKTTIGEGTLRSLPPGAPMPLLRSQPLDAGLSTLDYEGEVRADSDVTEGQFVLSRVQIRDFMTVYLAPPNQYTSPLNPLQHSHSIRLVTDSFAESTDHESQAP</sequence>
<dbReference type="AlphaFoldDB" id="A0AAD4QE97"/>
<name>A0AAD4QE97_9AGAM</name>
<comment type="caution">
    <text evidence="2">The sequence shown here is derived from an EMBL/GenBank/DDBJ whole genome shotgun (WGS) entry which is preliminary data.</text>
</comment>
<evidence type="ECO:0000313" key="2">
    <source>
        <dbReference type="EMBL" id="KAH8998461.1"/>
    </source>
</evidence>
<organism evidence="2 3">
    <name type="scientific">Lactarius akahatsu</name>
    <dbReference type="NCBI Taxonomy" id="416441"/>
    <lineage>
        <taxon>Eukaryota</taxon>
        <taxon>Fungi</taxon>
        <taxon>Dikarya</taxon>
        <taxon>Basidiomycota</taxon>
        <taxon>Agaricomycotina</taxon>
        <taxon>Agaricomycetes</taxon>
        <taxon>Russulales</taxon>
        <taxon>Russulaceae</taxon>
        <taxon>Lactarius</taxon>
    </lineage>
</organism>